<reference evidence="1 2" key="1">
    <citation type="submission" date="2021-01" db="EMBL/GenBank/DDBJ databases">
        <title>Whole genome shotgun sequence of Catellatospora coxensis NBRC 107359.</title>
        <authorList>
            <person name="Komaki H."/>
            <person name="Tamura T."/>
        </authorList>
    </citation>
    <scope>NUCLEOTIDE SEQUENCE [LARGE SCALE GENOMIC DNA]</scope>
    <source>
        <strain evidence="1 2">NBRC 107359</strain>
    </source>
</reference>
<evidence type="ECO:0000313" key="1">
    <source>
        <dbReference type="EMBL" id="GIG03981.1"/>
    </source>
</evidence>
<comment type="caution">
    <text evidence="1">The sequence shown here is derived from an EMBL/GenBank/DDBJ whole genome shotgun (WGS) entry which is preliminary data.</text>
</comment>
<keyword evidence="2" id="KW-1185">Reference proteome</keyword>
<dbReference type="EMBL" id="BONI01000004">
    <property type="protein sequence ID" value="GIG03981.1"/>
    <property type="molecule type" value="Genomic_DNA"/>
</dbReference>
<evidence type="ECO:0000313" key="2">
    <source>
        <dbReference type="Proteomes" id="UP000630887"/>
    </source>
</evidence>
<organism evidence="1 2">
    <name type="scientific">Catellatospora coxensis</name>
    <dbReference type="NCBI Taxonomy" id="310354"/>
    <lineage>
        <taxon>Bacteria</taxon>
        <taxon>Bacillati</taxon>
        <taxon>Actinomycetota</taxon>
        <taxon>Actinomycetes</taxon>
        <taxon>Micromonosporales</taxon>
        <taxon>Micromonosporaceae</taxon>
        <taxon>Catellatospora</taxon>
    </lineage>
</organism>
<proteinExistence type="predicted"/>
<protein>
    <submittedName>
        <fullName evidence="1">Uncharacterized protein</fullName>
    </submittedName>
</protein>
<gene>
    <name evidence="1" type="ORF">Cco03nite_06810</name>
</gene>
<name>A0A8J3KVK8_9ACTN</name>
<dbReference type="Proteomes" id="UP000630887">
    <property type="component" value="Unassembled WGS sequence"/>
</dbReference>
<sequence>MLFLPGDPAPGHQLAVTKFLGGDDWSDPVHLAPPSAAHTLDLTIQTDWAIAAGPEGVHVATYWCHPEVVLWSSRNGVGFTSRTVPLTDNALGDTRLAAVPTGIGTAYVTAVTGRVLRLAAGARIPVTLVDQLPDNAIVEFIAVSGEQLVVHTKLHERLKEGEPGFVPGDDDLSENDTYYSATWCARLDTDALTLRKRTVDPGRLPDAGVDELYLPDALVPYGSGFLMSGQTLTRVGGIYGVGGLWISEEGCDWTQEKVRGDGFDKVDSLIGIASSGPVTVLVGQEPFEKVELARIWAGRQ</sequence>
<accession>A0A8J3KVK8</accession>
<dbReference type="AlphaFoldDB" id="A0A8J3KVK8"/>